<keyword evidence="3 9" id="KW-0169">Cobalamin biosynthesis</keyword>
<dbReference type="GO" id="GO:0005524">
    <property type="term" value="F:ATP binding"/>
    <property type="evidence" value="ECO:0007669"/>
    <property type="project" value="UniProtKB-UniRule"/>
</dbReference>
<dbReference type="PROSITE" id="PS51274">
    <property type="entry name" value="GATASE_COBBQ"/>
    <property type="match status" value="1"/>
</dbReference>
<evidence type="ECO:0000256" key="3">
    <source>
        <dbReference type="ARBA" id="ARBA00022573"/>
    </source>
</evidence>
<proteinExistence type="inferred from homology"/>
<dbReference type="UniPathway" id="UPA00148">
    <property type="reaction ID" value="UER00220"/>
</dbReference>
<comment type="similarity">
    <text evidence="9">Belongs to the CobB/CbiA family.</text>
</comment>
<comment type="pathway">
    <text evidence="9">Cofactor biosynthesis; adenosylcobalamin biosynthesis; cob(II)yrinate a,c-diamide from precorrin-2 (aerobic route): step 9/10.</text>
</comment>
<keyword evidence="4 9" id="KW-0436">Ligase</keyword>
<feature type="active site" description="Nucleophile" evidence="9">
    <location>
        <position position="321"/>
    </location>
</feature>
<evidence type="ECO:0000256" key="1">
    <source>
        <dbReference type="ARBA" id="ARBA00001946"/>
    </source>
</evidence>
<dbReference type="KEGG" id="kmn:HW532_17720"/>
<dbReference type="GO" id="GO:0042242">
    <property type="term" value="F:cobyrinic acid a,c-diamide synthase activity"/>
    <property type="evidence" value="ECO:0007669"/>
    <property type="project" value="InterPro"/>
</dbReference>
<organism evidence="12 13">
    <name type="scientific">Kaustia mangrovi</name>
    <dbReference type="NCBI Taxonomy" id="2593653"/>
    <lineage>
        <taxon>Bacteria</taxon>
        <taxon>Pseudomonadati</taxon>
        <taxon>Pseudomonadota</taxon>
        <taxon>Alphaproteobacteria</taxon>
        <taxon>Hyphomicrobiales</taxon>
        <taxon>Parvibaculaceae</taxon>
        <taxon>Kaustia</taxon>
    </lineage>
</organism>
<evidence type="ECO:0000256" key="7">
    <source>
        <dbReference type="ARBA" id="ARBA00022842"/>
    </source>
</evidence>
<keyword evidence="7 9" id="KW-0460">Magnesium</keyword>
<comment type="cofactor">
    <cofactor evidence="1 9">
        <name>Mg(2+)</name>
        <dbReference type="ChEBI" id="CHEBI:18420"/>
    </cofactor>
</comment>
<dbReference type="InterPro" id="IPR002586">
    <property type="entry name" value="CobQ/CobB/MinD/ParA_Nub-bd_dom"/>
</dbReference>
<dbReference type="NCBIfam" id="TIGR00379">
    <property type="entry name" value="cobB"/>
    <property type="match status" value="1"/>
</dbReference>
<protein>
    <recommendedName>
        <fullName evidence="9">Hydrogenobyrinate a,c-diamide synthase</fullName>
        <ecNumber evidence="9">6.3.5.9</ecNumber>
    </recommendedName>
    <alternativeName>
        <fullName evidence="9">Hydrogenobyrinic acid a,c-diamide synthase</fullName>
    </alternativeName>
</protein>
<dbReference type="HAMAP" id="MF_00027">
    <property type="entry name" value="CobB_CbiA"/>
    <property type="match status" value="1"/>
</dbReference>
<dbReference type="Proteomes" id="UP000593594">
    <property type="component" value="Chromosome"/>
</dbReference>
<keyword evidence="5 9" id="KW-0547">Nucleotide-binding</keyword>
<keyword evidence="13" id="KW-1185">Reference proteome</keyword>
<dbReference type="SUPFAM" id="SSF52540">
    <property type="entry name" value="P-loop containing nucleoside triphosphate hydrolases"/>
    <property type="match status" value="1"/>
</dbReference>
<evidence type="ECO:0000259" key="11">
    <source>
        <dbReference type="Pfam" id="PF07685"/>
    </source>
</evidence>
<dbReference type="PANTHER" id="PTHR43873:SF1">
    <property type="entry name" value="COBYRINATE A,C-DIAMIDE SYNTHASE"/>
    <property type="match status" value="1"/>
</dbReference>
<keyword evidence="8 9" id="KW-0315">Glutamine amidotransferase</keyword>
<name>A0A7S8C6M3_9HYPH</name>
<keyword evidence="6 9" id="KW-0067">ATP-binding</keyword>
<dbReference type="Pfam" id="PF07685">
    <property type="entry name" value="GATase_3"/>
    <property type="match status" value="1"/>
</dbReference>
<sequence length="429" mass="44232">MNGLVIAAPSSGAGKTLVTLGLLRALSRAGHDVAGAKAGPDYIDPRFHEAACGRPSVNLDPWAMRPGLLARLARQDADLLLVEGVMGLFDGAETGAGSTADLASRLGLPVVLVVDAKAQAQSAAALVQGFAGFREDCTVAGVILNRVGSARHADLIRAALGPSGLPVLGALPYAPDIAMPSRHLGLVQAGEHPEIETLMARAGALAARSVDLDALAALARPLESASKATPDLPPPGQRIALARDEAFAFAYPHLLHGWRAAGADVVPFSPLADEGPDKAADAVVLPGGYPELHAGRLAANAAFLGGLRQAAARGALVYGECGGYMALGEALIDADGTRHAMAGLLPVVTSFAERRMHLGYRRLVHSGALPWPAALRGHEFHFSTLAGQGDGEPLFEATDVAGRALEPMGLRRGRVMGSYAHVIDAEEAP</sequence>
<evidence type="ECO:0000256" key="4">
    <source>
        <dbReference type="ARBA" id="ARBA00022598"/>
    </source>
</evidence>
<comment type="catalytic activity">
    <reaction evidence="9">
        <text>hydrogenobyrinate + 2 L-glutamine + 2 ATP + 2 H2O = hydrogenobyrinate a,c-diamide + 2 L-glutamate + 2 ADP + 2 phosphate + 2 H(+)</text>
        <dbReference type="Rhea" id="RHEA:12544"/>
        <dbReference type="ChEBI" id="CHEBI:15377"/>
        <dbReference type="ChEBI" id="CHEBI:15378"/>
        <dbReference type="ChEBI" id="CHEBI:29985"/>
        <dbReference type="ChEBI" id="CHEBI:30616"/>
        <dbReference type="ChEBI" id="CHEBI:43474"/>
        <dbReference type="ChEBI" id="CHEBI:58359"/>
        <dbReference type="ChEBI" id="CHEBI:77873"/>
        <dbReference type="ChEBI" id="CHEBI:77874"/>
        <dbReference type="ChEBI" id="CHEBI:456216"/>
        <dbReference type="EC" id="6.3.5.9"/>
    </reaction>
</comment>
<evidence type="ECO:0000256" key="5">
    <source>
        <dbReference type="ARBA" id="ARBA00022741"/>
    </source>
</evidence>
<feature type="domain" description="CobB/CobQ-like glutamine amidotransferase" evidence="11">
    <location>
        <begin position="238"/>
        <end position="423"/>
    </location>
</feature>
<evidence type="ECO:0000256" key="8">
    <source>
        <dbReference type="ARBA" id="ARBA00022962"/>
    </source>
</evidence>
<evidence type="ECO:0000256" key="6">
    <source>
        <dbReference type="ARBA" id="ARBA00022840"/>
    </source>
</evidence>
<dbReference type="InterPro" id="IPR011698">
    <property type="entry name" value="GATase_3"/>
</dbReference>
<comment type="domain">
    <text evidence="9">Comprises of two domains. The C-terminal domain contains the binding site for glutamine and catalyzes the hydrolysis of this substrate to glutamate and ammonia. The N-terminal domain is anticipated to bind ATP and hydrogenobyrinate and catalyzes the ultimate synthesis of the diamide product. The ammonia produced via the glutaminase domain is probably translocated to the adjacent domain via a molecular tunnel, where it reacts with an activated intermediate.</text>
</comment>
<evidence type="ECO:0000313" key="12">
    <source>
        <dbReference type="EMBL" id="QPC44375.1"/>
    </source>
</evidence>
<dbReference type="NCBIfam" id="NF002204">
    <property type="entry name" value="PRK01077.1"/>
    <property type="match status" value="1"/>
</dbReference>
<evidence type="ECO:0000256" key="9">
    <source>
        <dbReference type="HAMAP-Rule" id="MF_00027"/>
    </source>
</evidence>
<gene>
    <name evidence="9" type="primary">cobB</name>
    <name evidence="12" type="ORF">HW532_17720</name>
</gene>
<comment type="similarity">
    <text evidence="2">Belongs to the CobB/CobQ family. CobQ subfamily.</text>
</comment>
<comment type="miscellaneous">
    <text evidence="9">The a and c carboxylates of hydrogenobyrinate are activated for nucleophilic attack via formation of a phosphorylated intermediate by ATP. CobB catalyzes first the amidation of the c-carboxylate, and then that of the a-carboxylate.</text>
</comment>
<dbReference type="RefSeq" id="WP_213161744.1">
    <property type="nucleotide sequence ID" value="NZ_CP058214.1"/>
</dbReference>
<accession>A0A7S8C6M3</accession>
<dbReference type="InterPro" id="IPR029062">
    <property type="entry name" value="Class_I_gatase-like"/>
</dbReference>
<feature type="site" description="Increases nucleophilicity of active site Cys" evidence="9">
    <location>
        <position position="421"/>
    </location>
</feature>
<dbReference type="AlphaFoldDB" id="A0A7S8C6M3"/>
<dbReference type="PANTHER" id="PTHR43873">
    <property type="entry name" value="COBYRINATE A,C-DIAMIDE SYNTHASE"/>
    <property type="match status" value="1"/>
</dbReference>
<dbReference type="InterPro" id="IPR004484">
    <property type="entry name" value="CbiA/CobB_synth"/>
</dbReference>
<evidence type="ECO:0000256" key="2">
    <source>
        <dbReference type="ARBA" id="ARBA00006205"/>
    </source>
</evidence>
<comment type="function">
    <text evidence="9">Catalyzes the ATP-dependent amidation of the two carboxylate groups at positions a and c of hydrogenobyrinate, using either L-glutamine or ammonia as the nitrogen source.</text>
</comment>
<dbReference type="EC" id="6.3.5.9" evidence="9"/>
<evidence type="ECO:0000259" key="10">
    <source>
        <dbReference type="Pfam" id="PF01656"/>
    </source>
</evidence>
<dbReference type="Gene3D" id="3.40.50.300">
    <property type="entry name" value="P-loop containing nucleotide triphosphate hydrolases"/>
    <property type="match status" value="2"/>
</dbReference>
<dbReference type="Gene3D" id="3.40.50.880">
    <property type="match status" value="1"/>
</dbReference>
<dbReference type="GO" id="GO:0043802">
    <property type="term" value="F:hydrogenobyrinic acid a,c-diamide synthase (glutamine-hydrolysing) activity"/>
    <property type="evidence" value="ECO:0007669"/>
    <property type="project" value="UniProtKB-UniRule"/>
</dbReference>
<dbReference type="SUPFAM" id="SSF52317">
    <property type="entry name" value="Class I glutamine amidotransferase-like"/>
    <property type="match status" value="1"/>
</dbReference>
<dbReference type="Pfam" id="PF01656">
    <property type="entry name" value="CbiA"/>
    <property type="match status" value="1"/>
</dbReference>
<dbReference type="GO" id="GO:0009236">
    <property type="term" value="P:cobalamin biosynthetic process"/>
    <property type="evidence" value="ECO:0007669"/>
    <property type="project" value="UniProtKB-UniRule"/>
</dbReference>
<reference evidence="12 13" key="1">
    <citation type="submission" date="2020-06" db="EMBL/GenBank/DDBJ databases">
        <title>Genome sequence of 2 isolates from Red Sea Mangroves.</title>
        <authorList>
            <person name="Sefrji F."/>
            <person name="Michoud G."/>
            <person name="Merlino G."/>
            <person name="Daffonchio D."/>
        </authorList>
    </citation>
    <scope>NUCLEOTIDE SEQUENCE [LARGE SCALE GENOMIC DNA]</scope>
    <source>
        <strain evidence="12 13">R1DC25</strain>
    </source>
</reference>
<dbReference type="InterPro" id="IPR027417">
    <property type="entry name" value="P-loop_NTPase"/>
</dbReference>
<dbReference type="EMBL" id="CP058214">
    <property type="protein sequence ID" value="QPC44375.1"/>
    <property type="molecule type" value="Genomic_DNA"/>
</dbReference>
<evidence type="ECO:0000313" key="13">
    <source>
        <dbReference type="Proteomes" id="UP000593594"/>
    </source>
</evidence>
<feature type="domain" description="CobQ/CobB/MinD/ParA nucleotide binding" evidence="10">
    <location>
        <begin position="4"/>
        <end position="184"/>
    </location>
</feature>